<dbReference type="GO" id="GO:0016592">
    <property type="term" value="C:mediator complex"/>
    <property type="evidence" value="ECO:0007669"/>
    <property type="project" value="InterPro"/>
</dbReference>
<dbReference type="OMA" id="HMHVAPV"/>
<evidence type="ECO:0000313" key="7">
    <source>
        <dbReference type="EMBL" id="PNW74767.1"/>
    </source>
</evidence>
<evidence type="ECO:0000256" key="5">
    <source>
        <dbReference type="ARBA" id="ARBA00023242"/>
    </source>
</evidence>
<dbReference type="InterPro" id="IPR021627">
    <property type="entry name" value="Mediator_Med27"/>
</dbReference>
<evidence type="ECO:0000256" key="2">
    <source>
        <dbReference type="ARBA" id="ARBA00008048"/>
    </source>
</evidence>
<comment type="subcellular location">
    <subcellularLocation>
        <location evidence="1">Nucleus</location>
    </subcellularLocation>
</comment>
<organism evidence="7 8">
    <name type="scientific">Chlamydomonas reinhardtii</name>
    <name type="common">Chlamydomonas smithii</name>
    <dbReference type="NCBI Taxonomy" id="3055"/>
    <lineage>
        <taxon>Eukaryota</taxon>
        <taxon>Viridiplantae</taxon>
        <taxon>Chlorophyta</taxon>
        <taxon>core chlorophytes</taxon>
        <taxon>Chlorophyceae</taxon>
        <taxon>CS clade</taxon>
        <taxon>Chlamydomonadales</taxon>
        <taxon>Chlamydomonadaceae</taxon>
        <taxon>Chlamydomonas</taxon>
    </lineage>
</organism>
<dbReference type="ExpressionAtlas" id="A0A2K3D2M0">
    <property type="expression patterns" value="baseline"/>
</dbReference>
<feature type="region of interest" description="Disordered" evidence="6">
    <location>
        <begin position="1"/>
        <end position="32"/>
    </location>
</feature>
<feature type="region of interest" description="Disordered" evidence="6">
    <location>
        <begin position="204"/>
        <end position="239"/>
    </location>
</feature>
<dbReference type="Proteomes" id="UP000006906">
    <property type="component" value="Chromosome 12"/>
</dbReference>
<dbReference type="KEGG" id="cre:CHLRE_12g510750v5"/>
<gene>
    <name evidence="7" type="ORF">CHLRE_12g510750v5</name>
</gene>
<keyword evidence="8" id="KW-1185">Reference proteome</keyword>
<keyword evidence="4" id="KW-0804">Transcription</keyword>
<evidence type="ECO:0000313" key="8">
    <source>
        <dbReference type="Proteomes" id="UP000006906"/>
    </source>
</evidence>
<protein>
    <submittedName>
        <fullName evidence="7">Uncharacterized protein</fullName>
    </submittedName>
</protein>
<keyword evidence="3" id="KW-0805">Transcription regulation</keyword>
<dbReference type="AlphaFoldDB" id="A0A2K3D2M0"/>
<dbReference type="RefSeq" id="XP_042918132.1">
    <property type="nucleotide sequence ID" value="XM_043068233.1"/>
</dbReference>
<name>A0A2K3D2M0_CHLRE</name>
<dbReference type="PANTHER" id="PTHR13130">
    <property type="entry name" value="34 KDA TRANSCRIPTIONAL CO-ACTIVATOR-RELATED"/>
    <property type="match status" value="1"/>
</dbReference>
<feature type="region of interest" description="Disordered" evidence="6">
    <location>
        <begin position="455"/>
        <end position="494"/>
    </location>
</feature>
<evidence type="ECO:0000256" key="1">
    <source>
        <dbReference type="ARBA" id="ARBA00004123"/>
    </source>
</evidence>
<feature type="compositionally biased region" description="Low complexity" evidence="6">
    <location>
        <begin position="475"/>
        <end position="494"/>
    </location>
</feature>
<keyword evidence="5" id="KW-0539">Nucleus</keyword>
<feature type="compositionally biased region" description="Low complexity" evidence="6">
    <location>
        <begin position="1"/>
        <end position="20"/>
    </location>
</feature>
<accession>A0A2K3D2M0</accession>
<dbReference type="EMBL" id="CM008973">
    <property type="protein sequence ID" value="PNW74767.1"/>
    <property type="molecule type" value="Genomic_DNA"/>
</dbReference>
<sequence>MNAAQGGAAPQGAEATGTAAVNPKSTTVTPPSAALGHLKEALRILENTHTLFTGMKAKVVYACGEGHLLAADDGRQYLARVIKTLDDEHRAIRAGMPRFNAAIDIAKAVGKASSRANAAAAATGAVGRAGSATTAAAAAAAAAAAGPESSAAAALRSHCRSVATALDCALTESLLAGAAAEAALERKAKRQRLEADSSAAAAVAGAPATATSPSTAGAAPGVSSPTLMPSSPPTRSAASSAFASAAPSSAHSPLRAVELLGVLLRVRALDGPAGGVGPTQTNNSAGTGSLLGGMRLHVLDDGGNPLALPSSLPAAVAAAIAAASGPGAGGGASTAGGSGASGGPGAGASGPVSWGVLSGSWLQQVDSNLLATAAARISHATQVRMLLPGVFVANVLLEAPGSAVPLRVVVDAADRAFDLDPWATPTPQVFRRLSALATRVLAYFIKRAPLNGEAAPAPGSSGVDAPAAASSPTRPLSAAAGPSSPGSPPGANGLPTSVAAPVAVPAAEAACAPGPSGSALEDLLLWLLGCRDLFSKRCAATGRLMAWDPSVQFPVPPVFRPFKLPREELRLRALDLSRVAAYHMHVAPVEQLGWAEDVPAQAALALAGQVAVGSVGGGSAGGGTGQPPAVTTPS</sequence>
<evidence type="ECO:0000256" key="3">
    <source>
        <dbReference type="ARBA" id="ARBA00023015"/>
    </source>
</evidence>
<proteinExistence type="inferred from homology"/>
<dbReference type="STRING" id="3055.A0A2K3D2M0"/>
<dbReference type="GeneID" id="5716572"/>
<evidence type="ECO:0000256" key="6">
    <source>
        <dbReference type="SAM" id="MobiDB-lite"/>
    </source>
</evidence>
<evidence type="ECO:0000256" key="4">
    <source>
        <dbReference type="ARBA" id="ARBA00023163"/>
    </source>
</evidence>
<comment type="similarity">
    <text evidence="2">Belongs to the Mediator complex subunit 27 family.</text>
</comment>
<dbReference type="Gramene" id="PNW74767">
    <property type="protein sequence ID" value="PNW74767"/>
    <property type="gene ID" value="CHLRE_12g510750v5"/>
</dbReference>
<dbReference type="OrthoDB" id="547167at2759"/>
<dbReference type="InParanoid" id="A0A2K3D2M0"/>
<reference evidence="7 8" key="1">
    <citation type="journal article" date="2007" name="Science">
        <title>The Chlamydomonas genome reveals the evolution of key animal and plant functions.</title>
        <authorList>
            <person name="Merchant S.S."/>
            <person name="Prochnik S.E."/>
            <person name="Vallon O."/>
            <person name="Harris E.H."/>
            <person name="Karpowicz S.J."/>
            <person name="Witman G.B."/>
            <person name="Terry A."/>
            <person name="Salamov A."/>
            <person name="Fritz-Laylin L.K."/>
            <person name="Marechal-Drouard L."/>
            <person name="Marshall W.F."/>
            <person name="Qu L.H."/>
            <person name="Nelson D.R."/>
            <person name="Sanderfoot A.A."/>
            <person name="Spalding M.H."/>
            <person name="Kapitonov V.V."/>
            <person name="Ren Q."/>
            <person name="Ferris P."/>
            <person name="Lindquist E."/>
            <person name="Shapiro H."/>
            <person name="Lucas S.M."/>
            <person name="Grimwood J."/>
            <person name="Schmutz J."/>
            <person name="Cardol P."/>
            <person name="Cerutti H."/>
            <person name="Chanfreau G."/>
            <person name="Chen C.L."/>
            <person name="Cognat V."/>
            <person name="Croft M.T."/>
            <person name="Dent R."/>
            <person name="Dutcher S."/>
            <person name="Fernandez E."/>
            <person name="Fukuzawa H."/>
            <person name="Gonzalez-Ballester D."/>
            <person name="Gonzalez-Halphen D."/>
            <person name="Hallmann A."/>
            <person name="Hanikenne M."/>
            <person name="Hippler M."/>
            <person name="Inwood W."/>
            <person name="Jabbari K."/>
            <person name="Kalanon M."/>
            <person name="Kuras R."/>
            <person name="Lefebvre P.A."/>
            <person name="Lemaire S.D."/>
            <person name="Lobanov A.V."/>
            <person name="Lohr M."/>
            <person name="Manuell A."/>
            <person name="Meier I."/>
            <person name="Mets L."/>
            <person name="Mittag M."/>
            <person name="Mittelmeier T."/>
            <person name="Moroney J.V."/>
            <person name="Moseley J."/>
            <person name="Napoli C."/>
            <person name="Nedelcu A.M."/>
            <person name="Niyogi K."/>
            <person name="Novoselov S.V."/>
            <person name="Paulsen I.T."/>
            <person name="Pazour G."/>
            <person name="Purton S."/>
            <person name="Ral J.P."/>
            <person name="Riano-Pachon D.M."/>
            <person name="Riekhof W."/>
            <person name="Rymarquis L."/>
            <person name="Schroda M."/>
            <person name="Stern D."/>
            <person name="Umen J."/>
            <person name="Willows R."/>
            <person name="Wilson N."/>
            <person name="Zimmer S.L."/>
            <person name="Allmer J."/>
            <person name="Balk J."/>
            <person name="Bisova K."/>
            <person name="Chen C.J."/>
            <person name="Elias M."/>
            <person name="Gendler K."/>
            <person name="Hauser C."/>
            <person name="Lamb M.R."/>
            <person name="Ledford H."/>
            <person name="Long J.C."/>
            <person name="Minagawa J."/>
            <person name="Page M.D."/>
            <person name="Pan J."/>
            <person name="Pootakham W."/>
            <person name="Roje S."/>
            <person name="Rose A."/>
            <person name="Stahlberg E."/>
            <person name="Terauchi A.M."/>
            <person name="Yang P."/>
            <person name="Ball S."/>
            <person name="Bowler C."/>
            <person name="Dieckmann C.L."/>
            <person name="Gladyshev V.N."/>
            <person name="Green P."/>
            <person name="Jorgensen R."/>
            <person name="Mayfield S."/>
            <person name="Mueller-Roeber B."/>
            <person name="Rajamani S."/>
            <person name="Sayre R.T."/>
            <person name="Brokstein P."/>
            <person name="Dubchak I."/>
            <person name="Goodstein D."/>
            <person name="Hornick L."/>
            <person name="Huang Y.W."/>
            <person name="Jhaveri J."/>
            <person name="Luo Y."/>
            <person name="Martinez D."/>
            <person name="Ngau W.C."/>
            <person name="Otillar B."/>
            <person name="Poliakov A."/>
            <person name="Porter A."/>
            <person name="Szajkowski L."/>
            <person name="Werner G."/>
            <person name="Zhou K."/>
            <person name="Grigoriev I.V."/>
            <person name="Rokhsar D.S."/>
            <person name="Grossman A.R."/>
        </authorList>
    </citation>
    <scope>NUCLEOTIDE SEQUENCE [LARGE SCALE GENOMIC DNA]</scope>
    <source>
        <strain evidence="8">CC-503</strain>
    </source>
</reference>
<dbReference type="PANTHER" id="PTHR13130:SF4">
    <property type="entry name" value="MEDIATOR OF RNA POLYMERASE II TRANSCRIPTION SUBUNIT 27"/>
    <property type="match status" value="1"/>
</dbReference>